<gene>
    <name evidence="11" type="ORF">SARC_02632</name>
</gene>
<evidence type="ECO:0000256" key="3">
    <source>
        <dbReference type="ARBA" id="ARBA00010705"/>
    </source>
</evidence>
<comment type="function">
    <text evidence="1">Accessory subunit of the mitochondrial membrane respiratory chain NADH dehydrogenase (Complex I), that is believed not to be involved in catalysis. Complex I functions in the transfer of electrons from NADH to the respiratory chain. The immediate electron acceptor for the enzyme is believed to be ubiquinone.</text>
</comment>
<keyword evidence="11" id="KW-0830">Ubiquinone</keyword>
<dbReference type="PANTHER" id="PTHR13344:SF0">
    <property type="entry name" value="NADH DEHYDROGENASE [UBIQUINONE] 1 ALPHA SUBCOMPLEX SUBUNIT 8"/>
    <property type="match status" value="1"/>
</dbReference>
<dbReference type="GO" id="GO:0005739">
    <property type="term" value="C:mitochondrion"/>
    <property type="evidence" value="ECO:0007669"/>
    <property type="project" value="UniProtKB-SubCell"/>
</dbReference>
<evidence type="ECO:0000256" key="5">
    <source>
        <dbReference type="ARBA" id="ARBA00022660"/>
    </source>
</evidence>
<organism evidence="11 12">
    <name type="scientific">Sphaeroforma arctica JP610</name>
    <dbReference type="NCBI Taxonomy" id="667725"/>
    <lineage>
        <taxon>Eukaryota</taxon>
        <taxon>Ichthyosporea</taxon>
        <taxon>Ichthyophonida</taxon>
        <taxon>Sphaeroforma</taxon>
    </lineage>
</organism>
<keyword evidence="7" id="KW-0249">Electron transport</keyword>
<sequence>MSVLLAGARHYGQYCKAQNDAFMYCKYDKKDPAKCVEEGKKVTACGIEFFQKLKDNCNAEFTAHWQCLDTSNQENWKCRKTQKAFDDCVFQKMGLSGDYNDVLP</sequence>
<evidence type="ECO:0000256" key="1">
    <source>
        <dbReference type="ARBA" id="ARBA00003195"/>
    </source>
</evidence>
<evidence type="ECO:0000313" key="12">
    <source>
        <dbReference type="Proteomes" id="UP000054560"/>
    </source>
</evidence>
<keyword evidence="8" id="KW-0496">Mitochondrion</keyword>
<dbReference type="AlphaFoldDB" id="A0A0L0G848"/>
<dbReference type="GeneID" id="25903136"/>
<dbReference type="InterPro" id="IPR010625">
    <property type="entry name" value="CHCH"/>
</dbReference>
<dbReference type="PANTHER" id="PTHR13344">
    <property type="entry name" value="NADH-UBIQUINONE OXIDOREDUCTASE"/>
    <property type="match status" value="1"/>
</dbReference>
<dbReference type="OrthoDB" id="276296at2759"/>
<feature type="domain" description="CHCH" evidence="10">
    <location>
        <begin position="57"/>
        <end position="90"/>
    </location>
</feature>
<dbReference type="eggNOG" id="KOG3458">
    <property type="taxonomic scope" value="Eukaryota"/>
</dbReference>
<dbReference type="InterPro" id="IPR016680">
    <property type="entry name" value="NDUFA8"/>
</dbReference>
<evidence type="ECO:0000313" key="11">
    <source>
        <dbReference type="EMBL" id="KNC85175.1"/>
    </source>
</evidence>
<dbReference type="GO" id="GO:0006120">
    <property type="term" value="P:mitochondrial electron transport, NADH to ubiquinone"/>
    <property type="evidence" value="ECO:0007669"/>
    <property type="project" value="InterPro"/>
</dbReference>
<evidence type="ECO:0000256" key="9">
    <source>
        <dbReference type="ARBA" id="ARBA00023157"/>
    </source>
</evidence>
<dbReference type="Pfam" id="PF06747">
    <property type="entry name" value="CHCH"/>
    <property type="match status" value="1"/>
</dbReference>
<evidence type="ECO:0000256" key="2">
    <source>
        <dbReference type="ARBA" id="ARBA00004173"/>
    </source>
</evidence>
<keyword evidence="6" id="KW-0677">Repeat</keyword>
<protein>
    <submittedName>
        <fullName evidence="11">NADH dehydrogenase (Ubiquinone) 1 alpha subcomplex 8</fullName>
    </submittedName>
</protein>
<evidence type="ECO:0000259" key="10">
    <source>
        <dbReference type="Pfam" id="PF06747"/>
    </source>
</evidence>
<reference evidence="11 12" key="1">
    <citation type="submission" date="2011-02" db="EMBL/GenBank/DDBJ databases">
        <title>The Genome Sequence of Sphaeroforma arctica JP610.</title>
        <authorList>
            <consortium name="The Broad Institute Genome Sequencing Platform"/>
            <person name="Russ C."/>
            <person name="Cuomo C."/>
            <person name="Young S.K."/>
            <person name="Zeng Q."/>
            <person name="Gargeya S."/>
            <person name="Alvarado L."/>
            <person name="Berlin A."/>
            <person name="Chapman S.B."/>
            <person name="Chen Z."/>
            <person name="Freedman E."/>
            <person name="Gellesch M."/>
            <person name="Goldberg J."/>
            <person name="Griggs A."/>
            <person name="Gujja S."/>
            <person name="Heilman E."/>
            <person name="Heiman D."/>
            <person name="Howarth C."/>
            <person name="Mehta T."/>
            <person name="Neiman D."/>
            <person name="Pearson M."/>
            <person name="Roberts A."/>
            <person name="Saif S."/>
            <person name="Shea T."/>
            <person name="Shenoy N."/>
            <person name="Sisk P."/>
            <person name="Stolte C."/>
            <person name="Sykes S."/>
            <person name="White J."/>
            <person name="Yandava C."/>
            <person name="Burger G."/>
            <person name="Gray M.W."/>
            <person name="Holland P.W.H."/>
            <person name="King N."/>
            <person name="Lang F.B.F."/>
            <person name="Roger A.J."/>
            <person name="Ruiz-Trillo I."/>
            <person name="Haas B."/>
            <person name="Nusbaum C."/>
            <person name="Birren B."/>
        </authorList>
    </citation>
    <scope>NUCLEOTIDE SEQUENCE [LARGE SCALE GENOMIC DNA]</scope>
    <source>
        <strain evidence="11 12">JP610</strain>
    </source>
</reference>
<comment type="similarity">
    <text evidence="3">Belongs to the complex I NDUFA8 subunit family.</text>
</comment>
<name>A0A0L0G848_9EUKA</name>
<keyword evidence="12" id="KW-1185">Reference proteome</keyword>
<evidence type="ECO:0000256" key="8">
    <source>
        <dbReference type="ARBA" id="ARBA00023128"/>
    </source>
</evidence>
<comment type="subcellular location">
    <subcellularLocation>
        <location evidence="2">Mitochondrion</location>
    </subcellularLocation>
</comment>
<dbReference type="STRING" id="667725.A0A0L0G848"/>
<evidence type="ECO:0000256" key="6">
    <source>
        <dbReference type="ARBA" id="ARBA00022737"/>
    </source>
</evidence>
<dbReference type="EMBL" id="KQ241716">
    <property type="protein sequence ID" value="KNC85175.1"/>
    <property type="molecule type" value="Genomic_DNA"/>
</dbReference>
<keyword evidence="9" id="KW-1015">Disulfide bond</keyword>
<dbReference type="PROSITE" id="PS51808">
    <property type="entry name" value="CHCH"/>
    <property type="match status" value="1"/>
</dbReference>
<evidence type="ECO:0000256" key="7">
    <source>
        <dbReference type="ARBA" id="ARBA00022982"/>
    </source>
</evidence>
<accession>A0A0L0G848</accession>
<evidence type="ECO:0000256" key="4">
    <source>
        <dbReference type="ARBA" id="ARBA00022448"/>
    </source>
</evidence>
<dbReference type="RefSeq" id="XP_014159077.1">
    <property type="nucleotide sequence ID" value="XM_014303602.1"/>
</dbReference>
<keyword evidence="4" id="KW-0813">Transport</keyword>
<proteinExistence type="inferred from homology"/>
<keyword evidence="5" id="KW-0679">Respiratory chain</keyword>
<dbReference type="Proteomes" id="UP000054560">
    <property type="component" value="Unassembled WGS sequence"/>
</dbReference>